<evidence type="ECO:0000313" key="2">
    <source>
        <dbReference type="Proteomes" id="UP001059041"/>
    </source>
</evidence>
<keyword evidence="2" id="KW-1185">Reference proteome</keyword>
<proteinExistence type="predicted"/>
<organism evidence="1 2">
    <name type="scientific">Triplophysa rosa</name>
    <name type="common">Cave loach</name>
    <dbReference type="NCBI Taxonomy" id="992332"/>
    <lineage>
        <taxon>Eukaryota</taxon>
        <taxon>Metazoa</taxon>
        <taxon>Chordata</taxon>
        <taxon>Craniata</taxon>
        <taxon>Vertebrata</taxon>
        <taxon>Euteleostomi</taxon>
        <taxon>Actinopterygii</taxon>
        <taxon>Neopterygii</taxon>
        <taxon>Teleostei</taxon>
        <taxon>Ostariophysi</taxon>
        <taxon>Cypriniformes</taxon>
        <taxon>Nemacheilidae</taxon>
        <taxon>Triplophysa</taxon>
    </lineage>
</organism>
<feature type="non-terminal residue" evidence="1">
    <location>
        <position position="161"/>
    </location>
</feature>
<accession>A0A9W7WP97</accession>
<reference evidence="1" key="1">
    <citation type="submission" date="2021-02" db="EMBL/GenBank/DDBJ databases">
        <title>Comparative genomics reveals that relaxation of natural selection precedes convergent phenotypic evolution of cavefish.</title>
        <authorList>
            <person name="Peng Z."/>
        </authorList>
    </citation>
    <scope>NUCLEOTIDE SEQUENCE</scope>
    <source>
        <tissue evidence="1">Muscle</tissue>
    </source>
</reference>
<name>A0A9W7WP97_TRIRA</name>
<evidence type="ECO:0000313" key="1">
    <source>
        <dbReference type="EMBL" id="KAI7805818.1"/>
    </source>
</evidence>
<dbReference type="Proteomes" id="UP001059041">
    <property type="component" value="Linkage Group LG9"/>
</dbReference>
<dbReference type="AlphaFoldDB" id="A0A9W7WP97"/>
<sequence>AGCAPVRDFTSRSEESGRTLISPAPVGVQISGYLSMFLALRSEVAKGHMEALGTKHSSRRLEMDHYREDVHSAECISESHSALDRRCHSDVDELPYFEKHSEGDIRVFEAWGNSGTSPFLSLCLFFHSMGEKGGSASRHIEVSRGREGRPAAALPGKAFSP</sequence>
<protein>
    <submittedName>
        <fullName evidence="1">Uncharacterized protein</fullName>
    </submittedName>
</protein>
<dbReference type="EMBL" id="JAFHDT010000009">
    <property type="protein sequence ID" value="KAI7805818.1"/>
    <property type="molecule type" value="Genomic_DNA"/>
</dbReference>
<gene>
    <name evidence="1" type="ORF">IRJ41_020872</name>
</gene>
<comment type="caution">
    <text evidence="1">The sequence shown here is derived from an EMBL/GenBank/DDBJ whole genome shotgun (WGS) entry which is preliminary data.</text>
</comment>